<proteinExistence type="inferred from homology"/>
<feature type="domain" description="PIN" evidence="8">
    <location>
        <begin position="4"/>
        <end position="127"/>
    </location>
</feature>
<dbReference type="GO" id="GO:0016787">
    <property type="term" value="F:hydrolase activity"/>
    <property type="evidence" value="ECO:0007669"/>
    <property type="project" value="UniProtKB-KW"/>
</dbReference>
<organism evidence="9 10">
    <name type="scientific">Candidatus Devosia phytovorans</name>
    <dbReference type="NCBI Taxonomy" id="3121372"/>
    <lineage>
        <taxon>Bacteria</taxon>
        <taxon>Pseudomonadati</taxon>
        <taxon>Pseudomonadota</taxon>
        <taxon>Alphaproteobacteria</taxon>
        <taxon>Hyphomicrobiales</taxon>
        <taxon>Devosiaceae</taxon>
        <taxon>Devosia</taxon>
    </lineage>
</organism>
<dbReference type="InterPro" id="IPR050556">
    <property type="entry name" value="Type_II_TA_system_RNase"/>
</dbReference>
<evidence type="ECO:0000256" key="4">
    <source>
        <dbReference type="ARBA" id="ARBA00022723"/>
    </source>
</evidence>
<comment type="cofactor">
    <cofactor evidence="1">
        <name>Mg(2+)</name>
        <dbReference type="ChEBI" id="CHEBI:18420"/>
    </cofactor>
</comment>
<dbReference type="InterPro" id="IPR002716">
    <property type="entry name" value="PIN_dom"/>
</dbReference>
<evidence type="ECO:0000313" key="9">
    <source>
        <dbReference type="EMBL" id="WEK02789.1"/>
    </source>
</evidence>
<dbReference type="SUPFAM" id="SSF88723">
    <property type="entry name" value="PIN domain-like"/>
    <property type="match status" value="1"/>
</dbReference>
<dbReference type="GO" id="GO:0004518">
    <property type="term" value="F:nuclease activity"/>
    <property type="evidence" value="ECO:0007669"/>
    <property type="project" value="UniProtKB-KW"/>
</dbReference>
<evidence type="ECO:0000256" key="5">
    <source>
        <dbReference type="ARBA" id="ARBA00022801"/>
    </source>
</evidence>
<reference evidence="9" key="1">
    <citation type="submission" date="2023-03" db="EMBL/GenBank/DDBJ databases">
        <title>Andean soil-derived lignocellulolytic bacterial consortium as a source of novel taxa and putative plastic-active enzymes.</title>
        <authorList>
            <person name="Diaz-Garcia L."/>
            <person name="Chuvochina M."/>
            <person name="Feuerriegel G."/>
            <person name="Bunk B."/>
            <person name="Sproer C."/>
            <person name="Streit W.R."/>
            <person name="Rodriguez L.M."/>
            <person name="Overmann J."/>
            <person name="Jimenez D.J."/>
        </authorList>
    </citation>
    <scope>NUCLEOTIDE SEQUENCE</scope>
    <source>
        <strain evidence="9">MAG 4196</strain>
    </source>
</reference>
<comment type="similarity">
    <text evidence="7">Belongs to the PINc/VapC protein family.</text>
</comment>
<dbReference type="InterPro" id="IPR029060">
    <property type="entry name" value="PIN-like_dom_sf"/>
</dbReference>
<keyword evidence="3" id="KW-0540">Nuclease</keyword>
<dbReference type="Pfam" id="PF01850">
    <property type="entry name" value="PIN"/>
    <property type="match status" value="1"/>
</dbReference>
<dbReference type="CDD" id="cd18746">
    <property type="entry name" value="PIN_VapC4-5_FitB-like"/>
    <property type="match status" value="1"/>
</dbReference>
<evidence type="ECO:0000256" key="1">
    <source>
        <dbReference type="ARBA" id="ARBA00001946"/>
    </source>
</evidence>
<evidence type="ECO:0000256" key="7">
    <source>
        <dbReference type="ARBA" id="ARBA00038093"/>
    </source>
</evidence>
<accession>A0AAJ5VQK5</accession>
<dbReference type="PANTHER" id="PTHR33653">
    <property type="entry name" value="RIBONUCLEASE VAPC2"/>
    <property type="match status" value="1"/>
</dbReference>
<evidence type="ECO:0000256" key="3">
    <source>
        <dbReference type="ARBA" id="ARBA00022722"/>
    </source>
</evidence>
<sequence length="136" mass="15739">MSLLLDTNILSDLRRRREGREKLFAWRDTVAGQAKYISVMSLMEIEDGILRSEHRHDAHVPALRMWFSSLLQQFDRATLSVDTEVALMTSRLQRIRTVPMNDAIIAATALVHNLTVVTRDEHDFRDLGLRIINPWT</sequence>
<evidence type="ECO:0000256" key="2">
    <source>
        <dbReference type="ARBA" id="ARBA00022649"/>
    </source>
</evidence>
<keyword evidence="6" id="KW-0460">Magnesium</keyword>
<keyword evidence="2" id="KW-1277">Toxin-antitoxin system</keyword>
<dbReference type="Proteomes" id="UP001217476">
    <property type="component" value="Chromosome"/>
</dbReference>
<evidence type="ECO:0000256" key="6">
    <source>
        <dbReference type="ARBA" id="ARBA00022842"/>
    </source>
</evidence>
<evidence type="ECO:0000313" key="10">
    <source>
        <dbReference type="Proteomes" id="UP001217476"/>
    </source>
</evidence>
<name>A0AAJ5VQK5_9HYPH</name>
<dbReference type="PANTHER" id="PTHR33653:SF1">
    <property type="entry name" value="RIBONUCLEASE VAPC2"/>
    <property type="match status" value="1"/>
</dbReference>
<dbReference type="GO" id="GO:0046872">
    <property type="term" value="F:metal ion binding"/>
    <property type="evidence" value="ECO:0007669"/>
    <property type="project" value="UniProtKB-KW"/>
</dbReference>
<dbReference type="EMBL" id="CP119312">
    <property type="protein sequence ID" value="WEK02789.1"/>
    <property type="molecule type" value="Genomic_DNA"/>
</dbReference>
<dbReference type="Gene3D" id="3.40.50.1010">
    <property type="entry name" value="5'-nuclease"/>
    <property type="match status" value="1"/>
</dbReference>
<gene>
    <name evidence="9" type="ORF">P0Y65_11270</name>
</gene>
<keyword evidence="5" id="KW-0378">Hydrolase</keyword>
<keyword evidence="4" id="KW-0479">Metal-binding</keyword>
<dbReference type="AlphaFoldDB" id="A0AAJ5VQK5"/>
<protein>
    <submittedName>
        <fullName evidence="9">Type II toxin-antitoxin system VapC family toxin</fullName>
    </submittedName>
</protein>
<evidence type="ECO:0000259" key="8">
    <source>
        <dbReference type="Pfam" id="PF01850"/>
    </source>
</evidence>